<evidence type="ECO:0000259" key="1">
    <source>
        <dbReference type="Pfam" id="PF02486"/>
    </source>
</evidence>
<dbReference type="AlphaFoldDB" id="A0AAW3YXV3"/>
<keyword evidence="2" id="KW-0396">Initiation factor</keyword>
<dbReference type="Proteomes" id="UP001193920">
    <property type="component" value="Unassembled WGS sequence"/>
</dbReference>
<dbReference type="InterPro" id="IPR003491">
    <property type="entry name" value="REP-like_C"/>
</dbReference>
<reference evidence="2" key="2">
    <citation type="journal article" date="2024" name="Toxins">
        <title>Genome Sequence Analysis of Native Xenorhabdus Strains Isolated from Entomopathogenic Nematodes in Argentina.</title>
        <authorList>
            <person name="Palma L."/>
            <person name="Frizzo L."/>
            <person name="Kaiser S."/>
            <person name="Berry C."/>
            <person name="Caballero P."/>
            <person name="Bode H.B."/>
            <person name="Del Valle E.E."/>
        </authorList>
    </citation>
    <scope>NUCLEOTIDE SEQUENCE</scope>
    <source>
        <strain evidence="2">M</strain>
    </source>
</reference>
<protein>
    <submittedName>
        <fullName evidence="2">Replication initiation factor domain-containing protein</fullName>
    </submittedName>
</protein>
<sequence length="93" mass="11004">NIPRLDLCIDVKSYDDDKEHVRLWQIAKKLEHEELYSLGKFKNQEVVKKHEGKLKEEGITIYIGNRKNAEFIRMYNKYAESLNKGVYVDESLS</sequence>
<comment type="caution">
    <text evidence="2">The sequence shown here is derived from an EMBL/GenBank/DDBJ whole genome shotgun (WGS) entry which is preliminary data.</text>
</comment>
<gene>
    <name evidence="2" type="ORF">ID854_21780</name>
</gene>
<evidence type="ECO:0000313" key="2">
    <source>
        <dbReference type="EMBL" id="MBD2803003.1"/>
    </source>
</evidence>
<feature type="non-terminal residue" evidence="2">
    <location>
        <position position="93"/>
    </location>
</feature>
<dbReference type="GO" id="GO:0003743">
    <property type="term" value="F:translation initiation factor activity"/>
    <property type="evidence" value="ECO:0007669"/>
    <property type="project" value="UniProtKB-KW"/>
</dbReference>
<accession>A0AAW3YXV3</accession>
<keyword evidence="2" id="KW-0648">Protein biosynthesis</keyword>
<name>A0AAW3YXV3_9GAMM</name>
<dbReference type="RefSeq" id="WP_323869860.1">
    <property type="nucleotide sequence ID" value="NZ_JACXBF010000570.1"/>
</dbReference>
<feature type="domain" description="Replication initiation protein-like C-terminal" evidence="1">
    <location>
        <begin position="1"/>
        <end position="85"/>
    </location>
</feature>
<dbReference type="Pfam" id="PF02486">
    <property type="entry name" value="Rep_trans"/>
    <property type="match status" value="1"/>
</dbReference>
<feature type="non-terminal residue" evidence="2">
    <location>
        <position position="1"/>
    </location>
</feature>
<dbReference type="EMBL" id="JACXBF010000570">
    <property type="protein sequence ID" value="MBD2803003.1"/>
    <property type="molecule type" value="Genomic_DNA"/>
</dbReference>
<reference evidence="2" key="1">
    <citation type="submission" date="2020-09" db="EMBL/GenBank/DDBJ databases">
        <authorList>
            <person name="Palma L."/>
            <person name="Caballero P."/>
            <person name="Berry C."/>
            <person name="Del Valle E."/>
        </authorList>
    </citation>
    <scope>NUCLEOTIDE SEQUENCE</scope>
    <source>
        <strain evidence="2">M</strain>
    </source>
</reference>
<proteinExistence type="predicted"/>
<organism evidence="2">
    <name type="scientific">Xenorhabdus szentirmaii</name>
    <dbReference type="NCBI Taxonomy" id="290112"/>
    <lineage>
        <taxon>Bacteria</taxon>
        <taxon>Pseudomonadati</taxon>
        <taxon>Pseudomonadota</taxon>
        <taxon>Gammaproteobacteria</taxon>
        <taxon>Enterobacterales</taxon>
        <taxon>Morganellaceae</taxon>
        <taxon>Xenorhabdus</taxon>
    </lineage>
</organism>